<proteinExistence type="predicted"/>
<sequence>MPTKRNKPSAMMVFMNDVKEHMEAKYKKKFKAPFDKELYDLCKPMYNELDETLKDHYKELARTQWKEIRVENLLKMKEFSIRKQSEDDMQRIESDRIVE</sequence>
<evidence type="ECO:0000313" key="1">
    <source>
        <dbReference type="EMBL" id="CAG6778502.1"/>
    </source>
</evidence>
<dbReference type="GO" id="GO:0005634">
    <property type="term" value="C:nucleus"/>
    <property type="evidence" value="ECO:0007669"/>
    <property type="project" value="UniProtKB-ARBA"/>
</dbReference>
<name>A0A8D9B889_9HEMI</name>
<dbReference type="SUPFAM" id="SSF47095">
    <property type="entry name" value="HMG-box"/>
    <property type="match status" value="1"/>
</dbReference>
<protein>
    <submittedName>
        <fullName evidence="1">Uncharacterized protein</fullName>
    </submittedName>
</protein>
<dbReference type="AlphaFoldDB" id="A0A8D9B889"/>
<organism evidence="1">
    <name type="scientific">Cacopsylla melanoneura</name>
    <dbReference type="NCBI Taxonomy" id="428564"/>
    <lineage>
        <taxon>Eukaryota</taxon>
        <taxon>Metazoa</taxon>
        <taxon>Ecdysozoa</taxon>
        <taxon>Arthropoda</taxon>
        <taxon>Hexapoda</taxon>
        <taxon>Insecta</taxon>
        <taxon>Pterygota</taxon>
        <taxon>Neoptera</taxon>
        <taxon>Paraneoptera</taxon>
        <taxon>Hemiptera</taxon>
        <taxon>Sternorrhyncha</taxon>
        <taxon>Psylloidea</taxon>
        <taxon>Psyllidae</taxon>
        <taxon>Psyllinae</taxon>
        <taxon>Cacopsylla</taxon>
    </lineage>
</organism>
<dbReference type="EMBL" id="HBUF01609932">
    <property type="protein sequence ID" value="CAG6778502.1"/>
    <property type="molecule type" value="Transcribed_RNA"/>
</dbReference>
<dbReference type="InterPro" id="IPR036910">
    <property type="entry name" value="HMG_box_dom_sf"/>
</dbReference>
<reference evidence="1" key="1">
    <citation type="submission" date="2021-05" db="EMBL/GenBank/DDBJ databases">
        <authorList>
            <person name="Alioto T."/>
            <person name="Alioto T."/>
            <person name="Gomez Garrido J."/>
        </authorList>
    </citation>
    <scope>NUCLEOTIDE SEQUENCE</scope>
</reference>
<accession>A0A8D9B889</accession>
<dbReference type="EMBL" id="HBUF01609931">
    <property type="protein sequence ID" value="CAG6778501.1"/>
    <property type="molecule type" value="Transcribed_RNA"/>
</dbReference>